<proteinExistence type="predicted"/>
<dbReference type="GO" id="GO:0030435">
    <property type="term" value="P:sporulation resulting in formation of a cellular spore"/>
    <property type="evidence" value="ECO:0007669"/>
    <property type="project" value="InterPro"/>
</dbReference>
<sequence length="309" mass="35170">MRRFLIGWILIVLLLPFAAAWIYSEWSEKNQQIEQESSQLQIDVQTVSGVQRMGTSDFLIGAIAGQIPAEFEVETLKAQAVMARSCLYEQAGDRYYISASDTGMTWCSETERKKMWGTSYKENNDRIRQAVRETDGQILYSEGGQMILPAWFYIGNGKTRSAKEAWGEETSWFQSVESSWDTESPEYETTTEMTKRQLIRQMKRYDPAFDCPAETLASNCEITAVDSAGYVTEIQIGNRLMSGEDFRYALELPSACFKIAFESNQVQIRVYGRGHGVGFDQYGANRQAKEGKNYEQLLQYYLTGVKVGE</sequence>
<feature type="domain" description="Sporulation stage II protein D amidase enhancer LytB N-terminal" evidence="1">
    <location>
        <begin position="46"/>
        <end position="139"/>
    </location>
</feature>
<dbReference type="EMBL" id="QVEP01000067">
    <property type="protein sequence ID" value="RGB73149.1"/>
    <property type="molecule type" value="Genomic_DNA"/>
</dbReference>
<dbReference type="RefSeq" id="WP_015513434.1">
    <property type="nucleotide sequence ID" value="NZ_JAQDKA010000007.1"/>
</dbReference>
<evidence type="ECO:0000313" key="2">
    <source>
        <dbReference type="EMBL" id="RGB73149.1"/>
    </source>
</evidence>
<comment type="caution">
    <text evidence="2">The sequence shown here is derived from an EMBL/GenBank/DDBJ whole genome shotgun (WGS) entry which is preliminary data.</text>
</comment>
<dbReference type="Pfam" id="PF08486">
    <property type="entry name" value="SpoIID"/>
    <property type="match status" value="1"/>
</dbReference>
<reference evidence="2 3" key="1">
    <citation type="submission" date="2018-08" db="EMBL/GenBank/DDBJ databases">
        <title>A genome reference for cultivated species of the human gut microbiota.</title>
        <authorList>
            <person name="Zou Y."/>
            <person name="Xue W."/>
            <person name="Luo G."/>
        </authorList>
    </citation>
    <scope>NUCLEOTIDE SEQUENCE [LARGE SCALE GENOMIC DNA]</scope>
    <source>
        <strain evidence="2 3">AF45-17</strain>
    </source>
</reference>
<evidence type="ECO:0000259" key="1">
    <source>
        <dbReference type="Pfam" id="PF08486"/>
    </source>
</evidence>
<protein>
    <submittedName>
        <fullName evidence="2">SpoIID/LytB domain-containing protein</fullName>
    </submittedName>
</protein>
<gene>
    <name evidence="2" type="ORF">DW070_15915</name>
</gene>
<name>A0A3E2TDH0_9FIRM</name>
<organism evidence="2 3">
    <name type="scientific">Coprococcus catus</name>
    <dbReference type="NCBI Taxonomy" id="116085"/>
    <lineage>
        <taxon>Bacteria</taxon>
        <taxon>Bacillati</taxon>
        <taxon>Bacillota</taxon>
        <taxon>Clostridia</taxon>
        <taxon>Lachnospirales</taxon>
        <taxon>Lachnospiraceae</taxon>
        <taxon>Coprococcus</taxon>
    </lineage>
</organism>
<dbReference type="NCBIfam" id="TIGR02669">
    <property type="entry name" value="SpoIID_LytB"/>
    <property type="match status" value="1"/>
</dbReference>
<dbReference type="InterPro" id="IPR013486">
    <property type="entry name" value="SpoIID/LytB"/>
</dbReference>
<dbReference type="AlphaFoldDB" id="A0A3E2TDH0"/>
<dbReference type="Proteomes" id="UP000260773">
    <property type="component" value="Unassembled WGS sequence"/>
</dbReference>
<evidence type="ECO:0000313" key="3">
    <source>
        <dbReference type="Proteomes" id="UP000260773"/>
    </source>
</evidence>
<dbReference type="InterPro" id="IPR013693">
    <property type="entry name" value="SpoIID/LytB_N"/>
</dbReference>
<accession>A0A3E2TDH0</accession>